<dbReference type="CDD" id="cd02110">
    <property type="entry name" value="SO_family_Moco_dimer"/>
    <property type="match status" value="1"/>
</dbReference>
<accession>A0A1T5D3U2</accession>
<evidence type="ECO:0000313" key="7">
    <source>
        <dbReference type="EMBL" id="SKB66364.1"/>
    </source>
</evidence>
<dbReference type="SUPFAM" id="SSF81296">
    <property type="entry name" value="E set domains"/>
    <property type="match status" value="1"/>
</dbReference>
<keyword evidence="3" id="KW-0479">Metal-binding</keyword>
<evidence type="ECO:0000256" key="3">
    <source>
        <dbReference type="ARBA" id="ARBA00022723"/>
    </source>
</evidence>
<evidence type="ECO:0000256" key="4">
    <source>
        <dbReference type="ARBA" id="ARBA00023002"/>
    </source>
</evidence>
<sequence length="406" mass="45156">MKRRSFVAKSGLGTLATLLGVEIVYKELIPKGYIPVALQEIDPFALFKKDEAMVVLNDKPWNMEAQAYLLNDRVTPNKYMFIRNNGLLPEKIEESSWKLKIDGESVVEPKSYSLSDLKTKFKHYSYQLTLECGGNGRSEFNPPAKGNQWTIGAVSCAEWTGVRLKDVLADAGIKDDAVYIGYHAADMHLSRNPTKEPISRGVPMSKALQEETLLAFSMNGEAIPLAHGFPLRLVCGGWPASTSGKWLHTISIRNKVHDGEKMQGSSYRVPCETVAPGEIVADEDMCIIESMPVKSLITYPKSGAIINEGKTVRINGHAWAGELNLSKLEYSTDYGTSWKTATLEKAINRLAWQHFNATVSFPKKGYYEIWARATDSKGNKQPMVLPGWNPKGYLNNACHRIAIKVV</sequence>
<dbReference type="AlphaFoldDB" id="A0A1T5D3U2"/>
<dbReference type="PANTHER" id="PTHR19372:SF7">
    <property type="entry name" value="SULFITE OXIDASE, MITOCHONDRIAL"/>
    <property type="match status" value="1"/>
</dbReference>
<dbReference type="InterPro" id="IPR000572">
    <property type="entry name" value="OxRdtase_Mopterin-bd_dom"/>
</dbReference>
<keyword evidence="8" id="KW-1185">Reference proteome</keyword>
<protein>
    <submittedName>
        <fullName evidence="7">Mo-co oxidoreductase dimerisation domain-containing protein</fullName>
    </submittedName>
</protein>
<feature type="domain" description="Oxidoreductase molybdopterin-binding" evidence="5">
    <location>
        <begin position="88"/>
        <end position="259"/>
    </location>
</feature>
<dbReference type="InterPro" id="IPR005066">
    <property type="entry name" value="MoCF_OxRdtse_dimer"/>
</dbReference>
<dbReference type="PANTHER" id="PTHR19372">
    <property type="entry name" value="SULFITE REDUCTASE"/>
    <property type="match status" value="1"/>
</dbReference>
<dbReference type="Pfam" id="PF00174">
    <property type="entry name" value="Oxidored_molyb"/>
    <property type="match status" value="1"/>
</dbReference>
<keyword evidence="2" id="KW-0500">Molybdenum</keyword>
<dbReference type="SUPFAM" id="SSF56524">
    <property type="entry name" value="Oxidoreductase molybdopterin-binding domain"/>
    <property type="match status" value="1"/>
</dbReference>
<keyword evidence="4" id="KW-0560">Oxidoreductase</keyword>
<reference evidence="8" key="1">
    <citation type="submission" date="2017-02" db="EMBL/GenBank/DDBJ databases">
        <authorList>
            <person name="Varghese N."/>
            <person name="Submissions S."/>
        </authorList>
    </citation>
    <scope>NUCLEOTIDE SEQUENCE [LARGE SCALE GENOMIC DNA]</scope>
    <source>
        <strain evidence="8">DSM 23546</strain>
    </source>
</reference>
<comment type="cofactor">
    <cofactor evidence="1">
        <name>Mo-molybdopterin</name>
        <dbReference type="ChEBI" id="CHEBI:71302"/>
    </cofactor>
</comment>
<dbReference type="GO" id="GO:0020037">
    <property type="term" value="F:heme binding"/>
    <property type="evidence" value="ECO:0007669"/>
    <property type="project" value="TreeGrafter"/>
</dbReference>
<dbReference type="RefSeq" id="WP_079513105.1">
    <property type="nucleotide sequence ID" value="NZ_FUYL01000008.1"/>
</dbReference>
<proteinExistence type="predicted"/>
<dbReference type="GO" id="GO:0006790">
    <property type="term" value="P:sulfur compound metabolic process"/>
    <property type="evidence" value="ECO:0007669"/>
    <property type="project" value="TreeGrafter"/>
</dbReference>
<dbReference type="InterPro" id="IPR008335">
    <property type="entry name" value="Mopterin_OxRdtase_euk"/>
</dbReference>
<evidence type="ECO:0000259" key="5">
    <source>
        <dbReference type="Pfam" id="PF00174"/>
    </source>
</evidence>
<dbReference type="Pfam" id="PF03404">
    <property type="entry name" value="Mo-co_dimer"/>
    <property type="match status" value="1"/>
</dbReference>
<dbReference type="EMBL" id="FUYL01000008">
    <property type="protein sequence ID" value="SKB66364.1"/>
    <property type="molecule type" value="Genomic_DNA"/>
</dbReference>
<dbReference type="GO" id="GO:0043546">
    <property type="term" value="F:molybdopterin cofactor binding"/>
    <property type="evidence" value="ECO:0007669"/>
    <property type="project" value="TreeGrafter"/>
</dbReference>
<evidence type="ECO:0000259" key="6">
    <source>
        <dbReference type="Pfam" id="PF03404"/>
    </source>
</evidence>
<dbReference type="GO" id="GO:0030151">
    <property type="term" value="F:molybdenum ion binding"/>
    <property type="evidence" value="ECO:0007669"/>
    <property type="project" value="InterPro"/>
</dbReference>
<evidence type="ECO:0000256" key="2">
    <source>
        <dbReference type="ARBA" id="ARBA00022505"/>
    </source>
</evidence>
<feature type="domain" description="Moybdenum cofactor oxidoreductase dimerisation" evidence="6">
    <location>
        <begin position="287"/>
        <end position="405"/>
    </location>
</feature>
<gene>
    <name evidence="7" type="ORF">SAMN05660866_02666</name>
</gene>
<dbReference type="OrthoDB" id="9778777at2"/>
<dbReference type="STRING" id="561365.SAMN05660866_02666"/>
<dbReference type="GO" id="GO:0008482">
    <property type="term" value="F:sulfite oxidase activity"/>
    <property type="evidence" value="ECO:0007669"/>
    <property type="project" value="TreeGrafter"/>
</dbReference>
<evidence type="ECO:0000256" key="1">
    <source>
        <dbReference type="ARBA" id="ARBA00001924"/>
    </source>
</evidence>
<name>A0A1T5D3U2_9FLAO</name>
<dbReference type="InterPro" id="IPR036374">
    <property type="entry name" value="OxRdtase_Mopterin-bd_sf"/>
</dbReference>
<evidence type="ECO:0000313" key="8">
    <source>
        <dbReference type="Proteomes" id="UP000190339"/>
    </source>
</evidence>
<dbReference type="Proteomes" id="UP000190339">
    <property type="component" value="Unassembled WGS sequence"/>
</dbReference>
<dbReference type="PRINTS" id="PR00407">
    <property type="entry name" value="EUMOPTERIN"/>
</dbReference>
<organism evidence="7 8">
    <name type="scientific">Maribacter arcticus</name>
    <dbReference type="NCBI Taxonomy" id="561365"/>
    <lineage>
        <taxon>Bacteria</taxon>
        <taxon>Pseudomonadati</taxon>
        <taxon>Bacteroidota</taxon>
        <taxon>Flavobacteriia</taxon>
        <taxon>Flavobacteriales</taxon>
        <taxon>Flavobacteriaceae</taxon>
        <taxon>Maribacter</taxon>
    </lineage>
</organism>
<dbReference type="Gene3D" id="2.60.40.650">
    <property type="match status" value="1"/>
</dbReference>
<dbReference type="InterPro" id="IPR014756">
    <property type="entry name" value="Ig_E-set"/>
</dbReference>
<dbReference type="Gene3D" id="3.90.420.10">
    <property type="entry name" value="Oxidoreductase, molybdopterin-binding domain"/>
    <property type="match status" value="1"/>
</dbReference>